<organism evidence="1 2">
    <name type="scientific">Trichomonas vaginalis (strain ATCC PRA-98 / G3)</name>
    <dbReference type="NCBI Taxonomy" id="412133"/>
    <lineage>
        <taxon>Eukaryota</taxon>
        <taxon>Metamonada</taxon>
        <taxon>Parabasalia</taxon>
        <taxon>Trichomonadida</taxon>
        <taxon>Trichomonadidae</taxon>
        <taxon>Trichomonas</taxon>
    </lineage>
</organism>
<dbReference type="AlphaFoldDB" id="A2EEQ1"/>
<keyword evidence="2" id="KW-1185">Reference proteome</keyword>
<dbReference type="VEuPathDB" id="TrichDB:TVAG_050920"/>
<name>A2EEQ1_TRIV3</name>
<accession>A2EEQ1</accession>
<dbReference type="InterPro" id="IPR016024">
    <property type="entry name" value="ARM-type_fold"/>
</dbReference>
<gene>
    <name evidence="1" type="ORF">TVAG_050920</name>
</gene>
<dbReference type="KEGG" id="tva:4766766"/>
<protein>
    <submittedName>
        <fullName evidence="1">Uncharacterized protein</fullName>
    </submittedName>
</protein>
<reference evidence="1" key="1">
    <citation type="submission" date="2006-10" db="EMBL/GenBank/DDBJ databases">
        <authorList>
            <person name="Amadeo P."/>
            <person name="Zhao Q."/>
            <person name="Wortman J."/>
            <person name="Fraser-Liggett C."/>
            <person name="Carlton J."/>
        </authorList>
    </citation>
    <scope>NUCLEOTIDE SEQUENCE</scope>
    <source>
        <strain evidence="1">G3</strain>
    </source>
</reference>
<dbReference type="Gene3D" id="1.25.10.10">
    <property type="entry name" value="Leucine-rich Repeat Variant"/>
    <property type="match status" value="1"/>
</dbReference>
<dbReference type="Proteomes" id="UP000001542">
    <property type="component" value="Unassembled WGS sequence"/>
</dbReference>
<reference evidence="1" key="2">
    <citation type="journal article" date="2007" name="Science">
        <title>Draft genome sequence of the sexually transmitted pathogen Trichomonas vaginalis.</title>
        <authorList>
            <person name="Carlton J.M."/>
            <person name="Hirt R.P."/>
            <person name="Silva J.C."/>
            <person name="Delcher A.L."/>
            <person name="Schatz M."/>
            <person name="Zhao Q."/>
            <person name="Wortman J.R."/>
            <person name="Bidwell S.L."/>
            <person name="Alsmark U.C.M."/>
            <person name="Besteiro S."/>
            <person name="Sicheritz-Ponten T."/>
            <person name="Noel C.J."/>
            <person name="Dacks J.B."/>
            <person name="Foster P.G."/>
            <person name="Simillion C."/>
            <person name="Van de Peer Y."/>
            <person name="Miranda-Saavedra D."/>
            <person name="Barton G.J."/>
            <person name="Westrop G.D."/>
            <person name="Mueller S."/>
            <person name="Dessi D."/>
            <person name="Fiori P.L."/>
            <person name="Ren Q."/>
            <person name="Paulsen I."/>
            <person name="Zhang H."/>
            <person name="Bastida-Corcuera F.D."/>
            <person name="Simoes-Barbosa A."/>
            <person name="Brown M.T."/>
            <person name="Hayes R.D."/>
            <person name="Mukherjee M."/>
            <person name="Okumura C.Y."/>
            <person name="Schneider R."/>
            <person name="Smith A.J."/>
            <person name="Vanacova S."/>
            <person name="Villalvazo M."/>
            <person name="Haas B.J."/>
            <person name="Pertea M."/>
            <person name="Feldblyum T.V."/>
            <person name="Utterback T.R."/>
            <person name="Shu C.L."/>
            <person name="Osoegawa K."/>
            <person name="de Jong P.J."/>
            <person name="Hrdy I."/>
            <person name="Horvathova L."/>
            <person name="Zubacova Z."/>
            <person name="Dolezal P."/>
            <person name="Malik S.B."/>
            <person name="Logsdon J.M. Jr."/>
            <person name="Henze K."/>
            <person name="Gupta A."/>
            <person name="Wang C.C."/>
            <person name="Dunne R.L."/>
            <person name="Upcroft J.A."/>
            <person name="Upcroft P."/>
            <person name="White O."/>
            <person name="Salzberg S.L."/>
            <person name="Tang P."/>
            <person name="Chiu C.-H."/>
            <person name="Lee Y.-S."/>
            <person name="Embley T.M."/>
            <person name="Coombs G.H."/>
            <person name="Mottram J.C."/>
            <person name="Tachezy J."/>
            <person name="Fraser-Liggett C.M."/>
            <person name="Johnson P.J."/>
        </authorList>
    </citation>
    <scope>NUCLEOTIDE SEQUENCE [LARGE SCALE GENOMIC DNA]</scope>
    <source>
        <strain evidence="1">G3</strain>
    </source>
</reference>
<dbReference type="SMR" id="A2EEQ1"/>
<dbReference type="InParanoid" id="A2EEQ1"/>
<dbReference type="RefSeq" id="XP_001321080.1">
    <property type="nucleotide sequence ID" value="XM_001321045.1"/>
</dbReference>
<sequence>MLGNFQDREKCEAEFHDFALNNPILCFEYLNSMLSDKSYQKGSLTLISSLISHKNAAIYKEKISDLNNIFSQISSIIINTPNIINNYDDLPLHIFSRIFVYYLVDSLDNPIQYLLSFLQNDNKRAVKTILITLSWAIKLDKIEINQFYSTACEIISEYIVQPYDYAYEGTLYLLQIIWGKTHNEDLIQFSNTIISQINTIPIDKLKSFISYINDIYLEGPEIFSEFFPNLISFLTQVLSNQTLDYGVRSTACIFIQSIIYRDLDSIRVFEQDLIIISINTILTEPNPDESELIQDCILLISDIICYAADEELNSSIYSEVEKNLQKSEPVCHFLGISLLTELSVNEAKCIEDNIEVIFDVISSALSTDNKFLQNAALEFLQIENKKISSYSEAFLDLLIQFSSTIQDEEVLINTLDAVKVQISQTGNPSVPTIAELTSLIQNAIQYQILVHPALNLIDKIVKNLKANFLDVFNEFESIIIGSLQNSEFFNDGTQIILDIYKYCKAVPIMDTFVDSFNSINFDEFTRAEILEIINAAVEMNVLSDYVEDSSPYYNFILKVAGTNLLPLGENDVAKNKIILESDGLAFEYDEDLKNDILSALKIFKIIIKKDKTIYDVESVMTVAVNAMKSFFKDLNSLGTQILKSLTKYGEIDLICNFFRETVYQTCASRLCQKDLLRVLEKIAKNQKNPEFLGLFVTVCENFIKFDEDKPKKNKLFNKISEKLYNILLEFRDIVSNDIVERVKAIFPFDDHIYSVRIWSILSIFDPKKIDELLPLFEVYSQSDDENDRETVAISMLTIVSHCKSFDFEIVLRIAASLIDSYEKLCENTEKCEAAAYQCCVLLSNQLQKNDKNLTRIIRSVEEYFG</sequence>
<evidence type="ECO:0000313" key="1">
    <source>
        <dbReference type="EMBL" id="EAY08857.1"/>
    </source>
</evidence>
<dbReference type="InterPro" id="IPR011989">
    <property type="entry name" value="ARM-like"/>
</dbReference>
<proteinExistence type="predicted"/>
<evidence type="ECO:0000313" key="2">
    <source>
        <dbReference type="Proteomes" id="UP000001542"/>
    </source>
</evidence>
<dbReference type="SUPFAM" id="SSF48371">
    <property type="entry name" value="ARM repeat"/>
    <property type="match status" value="1"/>
</dbReference>
<dbReference type="EMBL" id="DS113369">
    <property type="protein sequence ID" value="EAY08857.1"/>
    <property type="molecule type" value="Genomic_DNA"/>
</dbReference>
<dbReference type="VEuPathDB" id="TrichDB:TVAGG3_0981850"/>